<dbReference type="Gene3D" id="1.10.405.10">
    <property type="entry name" value="Guanine Nucleotide Dissociation Inhibitor, domain 1"/>
    <property type="match status" value="1"/>
</dbReference>
<dbReference type="SUPFAM" id="SSF51905">
    <property type="entry name" value="FAD/NAD(P)-binding domain"/>
    <property type="match status" value="1"/>
</dbReference>
<dbReference type="FunFam" id="3.50.50.60:FF:000643">
    <property type="entry name" value="Rab escort protein 1"/>
    <property type="match status" value="1"/>
</dbReference>
<dbReference type="AlphaFoldDB" id="A0A833R5K5"/>
<comment type="similarity">
    <text evidence="2 5">Belongs to the Rab GDI family.</text>
</comment>
<organism evidence="7 8">
    <name type="scientific">Carex littledalei</name>
    <dbReference type="NCBI Taxonomy" id="544730"/>
    <lineage>
        <taxon>Eukaryota</taxon>
        <taxon>Viridiplantae</taxon>
        <taxon>Streptophyta</taxon>
        <taxon>Embryophyta</taxon>
        <taxon>Tracheophyta</taxon>
        <taxon>Spermatophyta</taxon>
        <taxon>Magnoliopsida</taxon>
        <taxon>Liliopsida</taxon>
        <taxon>Poales</taxon>
        <taxon>Cyperaceae</taxon>
        <taxon>Cyperoideae</taxon>
        <taxon>Cariceae</taxon>
        <taxon>Carex</taxon>
        <taxon>Carex subgen. Euthyceras</taxon>
    </lineage>
</organism>
<dbReference type="GO" id="GO:0006886">
    <property type="term" value="P:intracellular protein transport"/>
    <property type="evidence" value="ECO:0007669"/>
    <property type="project" value="InterPro"/>
</dbReference>
<proteinExistence type="inferred from homology"/>
<dbReference type="Gene3D" id="3.30.519.10">
    <property type="entry name" value="Guanine Nucleotide Dissociation Inhibitor, domain 2"/>
    <property type="match status" value="1"/>
</dbReference>
<dbReference type="InterPro" id="IPR036188">
    <property type="entry name" value="FAD/NAD-bd_sf"/>
</dbReference>
<evidence type="ECO:0000256" key="6">
    <source>
        <dbReference type="SAM" id="MobiDB-lite"/>
    </source>
</evidence>
<comment type="caution">
    <text evidence="7">The sequence shown here is derived from an EMBL/GenBank/DDBJ whole genome shotgun (WGS) entry which is preliminary data.</text>
</comment>
<dbReference type="GO" id="GO:0005096">
    <property type="term" value="F:GTPase activator activity"/>
    <property type="evidence" value="ECO:0007669"/>
    <property type="project" value="UniProtKB-UniRule"/>
</dbReference>
<sequence>MAEISTFATTTASDNYPTIDPTSFDLIVSGTGFSASLLAAAASIAGKSVLHVDPNPFYGSHFSSLPLPSFLSYISSSTSTPNLYSHVETSSQSLPEPSRSFLVDLIGPRVLYCAEETVDLLRRSGANHHVEFKSVESSLVYRDGKLCSVPDSRQGIFIDKSLGYAERRQIWKFFQLVQSHIKVTRSGTTTEPSEEGGVMIPEEDLEMPFVEFLKKQRLPPKIRALVLYAIAMTDYEQDDVDSCKRVVLTREGIETISLYSSSIGRFPNAVGAFIYPMYGHGELPQAFCRCAAVKGALYVLRMPVVDILTDKESSKYIGVRLESGQEIFSSKLILDPSCQIPASIIPRENLVSSKLSRLVARGVCIIDRSIESNSANILLVFPPKSLHQEQLTAVRALQLSGNVAVCPPGFFIVYFSTLCEDAVLGKVYINSAIKALFNSMELSTESVEAQLKEEGESVAAQTKEEVETKPTLLWSCTFVQELREASYDAAMSICPMPDANLDYRNILSTTQQLFENMYPGEEFIPQNSAPDNIDDADEGSPE</sequence>
<dbReference type="PANTHER" id="PTHR11787:SF4">
    <property type="entry name" value="CHM, RAB ESCORT PROTEIN 1"/>
    <property type="match status" value="1"/>
</dbReference>
<dbReference type="PRINTS" id="PR00891">
    <property type="entry name" value="RABGDIREP"/>
</dbReference>
<dbReference type="GO" id="GO:0005829">
    <property type="term" value="C:cytosol"/>
    <property type="evidence" value="ECO:0007669"/>
    <property type="project" value="TreeGrafter"/>
</dbReference>
<dbReference type="GO" id="GO:0005092">
    <property type="term" value="F:GDP-dissociation inhibitor activity"/>
    <property type="evidence" value="ECO:0007669"/>
    <property type="project" value="InterPro"/>
</dbReference>
<dbReference type="Pfam" id="PF00996">
    <property type="entry name" value="GDI"/>
    <property type="match status" value="1"/>
</dbReference>
<evidence type="ECO:0000313" key="8">
    <source>
        <dbReference type="Proteomes" id="UP000623129"/>
    </source>
</evidence>
<feature type="region of interest" description="Disordered" evidence="6">
    <location>
        <begin position="521"/>
        <end position="542"/>
    </location>
</feature>
<dbReference type="GO" id="GO:0005968">
    <property type="term" value="C:Rab-protein geranylgeranyltransferase complex"/>
    <property type="evidence" value="ECO:0007669"/>
    <property type="project" value="UniProtKB-UniRule"/>
</dbReference>
<evidence type="ECO:0000256" key="4">
    <source>
        <dbReference type="ARBA" id="ARBA00022490"/>
    </source>
</evidence>
<dbReference type="GO" id="GO:0016740">
    <property type="term" value="F:transferase activity"/>
    <property type="evidence" value="ECO:0007669"/>
    <property type="project" value="UniProtKB-KW"/>
</dbReference>
<dbReference type="GO" id="GO:0005634">
    <property type="term" value="C:nucleus"/>
    <property type="evidence" value="ECO:0007669"/>
    <property type="project" value="TreeGrafter"/>
</dbReference>
<dbReference type="GO" id="GO:0016192">
    <property type="term" value="P:vesicle-mediated transport"/>
    <property type="evidence" value="ECO:0007669"/>
    <property type="project" value="TreeGrafter"/>
</dbReference>
<dbReference type="Proteomes" id="UP000623129">
    <property type="component" value="Unassembled WGS sequence"/>
</dbReference>
<dbReference type="GO" id="GO:0007264">
    <property type="term" value="P:small GTPase-mediated signal transduction"/>
    <property type="evidence" value="ECO:0007669"/>
    <property type="project" value="UniProtKB-UniRule"/>
</dbReference>
<reference evidence="7" key="1">
    <citation type="submission" date="2020-01" db="EMBL/GenBank/DDBJ databases">
        <title>Genome sequence of Kobresia littledalei, the first chromosome-level genome in the family Cyperaceae.</title>
        <authorList>
            <person name="Qu G."/>
        </authorList>
    </citation>
    <scope>NUCLEOTIDE SEQUENCE</scope>
    <source>
        <strain evidence="7">C.B.Clarke</strain>
        <tissue evidence="7">Leaf</tissue>
    </source>
</reference>
<name>A0A833R5K5_9POAL</name>
<evidence type="ECO:0000256" key="2">
    <source>
        <dbReference type="ARBA" id="ARBA00005593"/>
    </source>
</evidence>
<dbReference type="EMBL" id="SWLB01000005">
    <property type="protein sequence ID" value="KAF3338710.1"/>
    <property type="molecule type" value="Genomic_DNA"/>
</dbReference>
<keyword evidence="8" id="KW-1185">Reference proteome</keyword>
<keyword evidence="3 5" id="KW-0343">GTPase activation</keyword>
<evidence type="ECO:0000313" key="7">
    <source>
        <dbReference type="EMBL" id="KAF3338710.1"/>
    </source>
</evidence>
<feature type="compositionally biased region" description="Acidic residues" evidence="6">
    <location>
        <begin position="532"/>
        <end position="542"/>
    </location>
</feature>
<dbReference type="OrthoDB" id="9446342at2759"/>
<keyword evidence="4 5" id="KW-0963">Cytoplasm</keyword>
<comment type="subcellular location">
    <subcellularLocation>
        <location evidence="1 5">Cytoplasm</location>
    </subcellularLocation>
</comment>
<evidence type="ECO:0000256" key="1">
    <source>
        <dbReference type="ARBA" id="ARBA00004496"/>
    </source>
</evidence>
<dbReference type="SUPFAM" id="SSF54373">
    <property type="entry name" value="FAD-linked reductases, C-terminal domain"/>
    <property type="match status" value="1"/>
</dbReference>
<dbReference type="PIRSF" id="PIRSF016550">
    <property type="entry name" value="Rab_ger_ger_transf_A_euk"/>
    <property type="match status" value="1"/>
</dbReference>
<dbReference type="Gene3D" id="3.50.50.60">
    <property type="entry name" value="FAD/NAD(P)-binding domain"/>
    <property type="match status" value="1"/>
</dbReference>
<dbReference type="InterPro" id="IPR018203">
    <property type="entry name" value="GDP_dissociation_inhibitor"/>
</dbReference>
<evidence type="ECO:0000256" key="5">
    <source>
        <dbReference type="PIRNR" id="PIRNR016550"/>
    </source>
</evidence>
<dbReference type="InterPro" id="IPR001738">
    <property type="entry name" value="Rab_escort"/>
</dbReference>
<gene>
    <name evidence="7" type="ORF">FCM35_KLT17547</name>
</gene>
<comment type="function">
    <text evidence="5">Substrate-binding subunit of the Rab geranylgeranyltransferase (GGTase) complex. Binds unprenylated Rab proteins.</text>
</comment>
<protein>
    <recommendedName>
        <fullName evidence="5">Rab escort protein 1</fullName>
    </recommendedName>
</protein>
<evidence type="ECO:0000256" key="3">
    <source>
        <dbReference type="ARBA" id="ARBA00022468"/>
    </source>
</evidence>
<accession>A0A833R5K5</accession>
<keyword evidence="7" id="KW-0808">Transferase</keyword>
<dbReference type="PANTHER" id="PTHR11787">
    <property type="entry name" value="RAB GDP-DISSOCIATION INHIBITOR"/>
    <property type="match status" value="1"/>
</dbReference>